<dbReference type="EMBL" id="JACJST010000011">
    <property type="protein sequence ID" value="MBD2568819.1"/>
    <property type="molecule type" value="Genomic_DNA"/>
</dbReference>
<keyword evidence="1" id="KW-1133">Transmembrane helix</keyword>
<keyword evidence="3" id="KW-0489">Methyltransferase</keyword>
<keyword evidence="1" id="KW-0812">Transmembrane</keyword>
<dbReference type="SUPFAM" id="SSF53335">
    <property type="entry name" value="S-adenosyl-L-methionine-dependent methyltransferases"/>
    <property type="match status" value="1"/>
</dbReference>
<dbReference type="Proteomes" id="UP000640531">
    <property type="component" value="Unassembled WGS sequence"/>
</dbReference>
<dbReference type="PANTHER" id="PTHR36973">
    <property type="entry name" value="SLL1456 PROTEIN-RELATED"/>
    <property type="match status" value="1"/>
</dbReference>
<keyword evidence="3" id="KW-0808">Transferase</keyword>
<dbReference type="PANTHER" id="PTHR36973:SF4">
    <property type="entry name" value="NODULATION PROTEIN"/>
    <property type="match status" value="1"/>
</dbReference>
<dbReference type="InterPro" id="IPR053188">
    <property type="entry name" value="FkbM_Methyltransferase"/>
</dbReference>
<evidence type="ECO:0000313" key="3">
    <source>
        <dbReference type="EMBL" id="MBD2568819.1"/>
    </source>
</evidence>
<dbReference type="RefSeq" id="WP_190715048.1">
    <property type="nucleotide sequence ID" value="NZ_JACJST010000011.1"/>
</dbReference>
<accession>A0ABR8FFK5</accession>
<dbReference type="GO" id="GO:0032259">
    <property type="term" value="P:methylation"/>
    <property type="evidence" value="ECO:0007669"/>
    <property type="project" value="UniProtKB-KW"/>
</dbReference>
<comment type="caution">
    <text evidence="3">The sequence shown here is derived from an EMBL/GenBank/DDBJ whole genome shotgun (WGS) entry which is preliminary data.</text>
</comment>
<feature type="transmembrane region" description="Helical" evidence="1">
    <location>
        <begin position="12"/>
        <end position="31"/>
    </location>
</feature>
<dbReference type="Pfam" id="PF05050">
    <property type="entry name" value="Methyltransf_21"/>
    <property type="match status" value="1"/>
</dbReference>
<dbReference type="NCBIfam" id="TIGR01444">
    <property type="entry name" value="fkbM_fam"/>
    <property type="match status" value="1"/>
</dbReference>
<gene>
    <name evidence="3" type="ORF">H6G59_13100</name>
</gene>
<protein>
    <submittedName>
        <fullName evidence="3">FkbM family methyltransferase</fullName>
    </submittedName>
</protein>
<dbReference type="InterPro" id="IPR029063">
    <property type="entry name" value="SAM-dependent_MTases_sf"/>
</dbReference>
<reference evidence="3 4" key="1">
    <citation type="journal article" date="2020" name="ISME J.">
        <title>Comparative genomics reveals insights into cyanobacterial evolution and habitat adaptation.</title>
        <authorList>
            <person name="Chen M.Y."/>
            <person name="Teng W.K."/>
            <person name="Zhao L."/>
            <person name="Hu C.X."/>
            <person name="Zhou Y.K."/>
            <person name="Han B.P."/>
            <person name="Song L.R."/>
            <person name="Shu W.S."/>
        </authorList>
    </citation>
    <scope>NUCLEOTIDE SEQUENCE [LARGE SCALE GENOMIC DNA]</scope>
    <source>
        <strain evidence="3 4">FACHB-196</strain>
    </source>
</reference>
<sequence>MNWEYSTKTKLLKIFLVIFSRPSFFNFFYGINKICLNAMNRTAASQLSPNFTGEKKAFKFAFEKLKNHDKLVIFDGGGSYGDYSNMIKEICYSANNNFDLYIFEPSSVCFSYLSEKNKNLENIKLYKLALSEENSCCRLYSPWEGSSGASLAELKYLKMVIKNSSDSLPSETVNTTKLDDFCDDNNINKIDFLKLDIEGFELSALKGAYQMIMNGKIKFIQIEIGSASLTTKSMLFDFWEMFNNLYYFYLILNQGLIEIKEYKADLESFYGASNFLLQLKK</sequence>
<evidence type="ECO:0000259" key="2">
    <source>
        <dbReference type="Pfam" id="PF05050"/>
    </source>
</evidence>
<keyword evidence="4" id="KW-1185">Reference proteome</keyword>
<evidence type="ECO:0000256" key="1">
    <source>
        <dbReference type="SAM" id="Phobius"/>
    </source>
</evidence>
<proteinExistence type="predicted"/>
<name>A0ABR8FFK5_9NOST</name>
<keyword evidence="1" id="KW-0472">Membrane</keyword>
<organism evidence="3 4">
    <name type="scientific">Anabaena lutea FACHB-196</name>
    <dbReference type="NCBI Taxonomy" id="2692881"/>
    <lineage>
        <taxon>Bacteria</taxon>
        <taxon>Bacillati</taxon>
        <taxon>Cyanobacteriota</taxon>
        <taxon>Cyanophyceae</taxon>
        <taxon>Nostocales</taxon>
        <taxon>Nostocaceae</taxon>
        <taxon>Anabaena</taxon>
    </lineage>
</organism>
<dbReference type="Gene3D" id="3.40.50.150">
    <property type="entry name" value="Vaccinia Virus protein VP39"/>
    <property type="match status" value="1"/>
</dbReference>
<feature type="domain" description="Methyltransferase FkbM" evidence="2">
    <location>
        <begin position="94"/>
        <end position="242"/>
    </location>
</feature>
<dbReference type="GO" id="GO:0008168">
    <property type="term" value="F:methyltransferase activity"/>
    <property type="evidence" value="ECO:0007669"/>
    <property type="project" value="UniProtKB-KW"/>
</dbReference>
<evidence type="ECO:0000313" key="4">
    <source>
        <dbReference type="Proteomes" id="UP000640531"/>
    </source>
</evidence>
<dbReference type="InterPro" id="IPR006342">
    <property type="entry name" value="FkbM_mtfrase"/>
</dbReference>